<keyword evidence="2" id="KW-0597">Phosphoprotein</keyword>
<comment type="subcellular location">
    <subcellularLocation>
        <location evidence="1">Nucleus speckle</location>
    </subcellularLocation>
</comment>
<reference evidence="11" key="2">
    <citation type="submission" date="2025-09" db="UniProtKB">
        <authorList>
            <consortium name="Ensembl"/>
        </authorList>
    </citation>
    <scope>IDENTIFICATION</scope>
</reference>
<evidence type="ECO:0000256" key="7">
    <source>
        <dbReference type="PROSITE-ProRule" id="PRU00176"/>
    </source>
</evidence>
<feature type="compositionally biased region" description="Low complexity" evidence="9">
    <location>
        <begin position="1"/>
        <end position="21"/>
    </location>
</feature>
<proteinExistence type="predicted"/>
<dbReference type="Gene3D" id="6.10.250.1170">
    <property type="match status" value="1"/>
</dbReference>
<dbReference type="Gene3D" id="3.30.70.330">
    <property type="match status" value="2"/>
</dbReference>
<dbReference type="InterPro" id="IPR012677">
    <property type="entry name" value="Nucleotide-bd_a/b_plait_sf"/>
</dbReference>
<evidence type="ECO:0000259" key="10">
    <source>
        <dbReference type="PROSITE" id="PS50102"/>
    </source>
</evidence>
<protein>
    <recommendedName>
        <fullName evidence="10">RRM domain-containing protein</fullName>
    </recommendedName>
</protein>
<feature type="region of interest" description="Disordered" evidence="9">
    <location>
        <begin position="1"/>
        <end position="218"/>
    </location>
</feature>
<keyword evidence="6" id="KW-0539">Nucleus</keyword>
<dbReference type="OMA" id="QNRGPMA"/>
<organism evidence="11 12">
    <name type="scientific">Mola mola</name>
    <name type="common">Ocean sunfish</name>
    <name type="synonym">Tetraodon mola</name>
    <dbReference type="NCBI Taxonomy" id="94237"/>
    <lineage>
        <taxon>Eukaryota</taxon>
        <taxon>Metazoa</taxon>
        <taxon>Chordata</taxon>
        <taxon>Craniata</taxon>
        <taxon>Vertebrata</taxon>
        <taxon>Euteleostomi</taxon>
        <taxon>Actinopterygii</taxon>
        <taxon>Neopterygii</taxon>
        <taxon>Teleostei</taxon>
        <taxon>Neoteleostei</taxon>
        <taxon>Acanthomorphata</taxon>
        <taxon>Eupercaria</taxon>
        <taxon>Tetraodontiformes</taxon>
        <taxon>Molidae</taxon>
        <taxon>Mola</taxon>
    </lineage>
</organism>
<accession>A0A3Q3VJZ7</accession>
<dbReference type="GO" id="GO:0042382">
    <property type="term" value="C:paraspeckles"/>
    <property type="evidence" value="ECO:0007669"/>
    <property type="project" value="UniProtKB-ARBA"/>
</dbReference>
<dbReference type="InterPro" id="IPR012975">
    <property type="entry name" value="NOPS"/>
</dbReference>
<evidence type="ECO:0000256" key="2">
    <source>
        <dbReference type="ARBA" id="ARBA00022553"/>
    </source>
</evidence>
<dbReference type="InterPro" id="IPR035979">
    <property type="entry name" value="RBD_domain_sf"/>
</dbReference>
<evidence type="ECO:0000256" key="5">
    <source>
        <dbReference type="ARBA" id="ARBA00023054"/>
    </source>
</evidence>
<feature type="region of interest" description="Disordered" evidence="9">
    <location>
        <begin position="594"/>
        <end position="634"/>
    </location>
</feature>
<feature type="compositionally biased region" description="Polar residues" evidence="9">
    <location>
        <begin position="135"/>
        <end position="157"/>
    </location>
</feature>
<evidence type="ECO:0000256" key="1">
    <source>
        <dbReference type="ARBA" id="ARBA00004324"/>
    </source>
</evidence>
<feature type="compositionally biased region" description="Polar residues" evidence="9">
    <location>
        <begin position="61"/>
        <end position="77"/>
    </location>
</feature>
<feature type="coiled-coil region" evidence="8">
    <location>
        <begin position="440"/>
        <end position="537"/>
    </location>
</feature>
<feature type="region of interest" description="Disordered" evidence="9">
    <location>
        <begin position="397"/>
        <end position="424"/>
    </location>
</feature>
<evidence type="ECO:0000313" key="11">
    <source>
        <dbReference type="Ensembl" id="ENSMMOP00000001261.1"/>
    </source>
</evidence>
<dbReference type="InterPro" id="IPR034525">
    <property type="entry name" value="PSF_RRM1"/>
</dbReference>
<keyword evidence="4 7" id="KW-0694">RNA-binding</keyword>
<dbReference type="GO" id="GO:0016607">
    <property type="term" value="C:nuclear speck"/>
    <property type="evidence" value="ECO:0007669"/>
    <property type="project" value="UniProtKB-SubCell"/>
</dbReference>
<evidence type="ECO:0000256" key="9">
    <source>
        <dbReference type="SAM" id="MobiDB-lite"/>
    </source>
</evidence>
<dbReference type="InterPro" id="IPR000504">
    <property type="entry name" value="RRM_dom"/>
</dbReference>
<reference evidence="11" key="1">
    <citation type="submission" date="2025-08" db="UniProtKB">
        <authorList>
            <consortium name="Ensembl"/>
        </authorList>
    </citation>
    <scope>IDENTIFICATION</scope>
</reference>
<dbReference type="FunFam" id="3.30.70.330:FF:000043">
    <property type="entry name" value="paraspeckle component 1 isoform X1"/>
    <property type="match status" value="1"/>
</dbReference>
<name>A0A3Q3VJZ7_MOLML</name>
<dbReference type="Pfam" id="PF08075">
    <property type="entry name" value="NOPS"/>
    <property type="match status" value="1"/>
</dbReference>
<keyword evidence="5 8" id="KW-0175">Coiled coil</keyword>
<dbReference type="Proteomes" id="UP000261620">
    <property type="component" value="Unplaced"/>
</dbReference>
<evidence type="ECO:0000256" key="4">
    <source>
        <dbReference type="ARBA" id="ARBA00022884"/>
    </source>
</evidence>
<sequence length="634" mass="71793">MSRYNNNRGGFGMNNFQSRRGSGAGGPMRGGLMGNPNFRNHPFQNQNQNRRGQNNSFNRSPNQGGSNTPQKPQQNQLGPIIPPPSPGPALTMKGPMEQQKPAQEEQQAKPTTPTPQSKIQSPPPKPNITSPPPSQENKNQDQQLKSPVGNANGQQQKLPPHSSPKPTPQQGLKTGPQQGQRNGPQRMGPQQGQRTGPHQGQRSGPQQGHRPGPQQGQRTEFKATLSMLLKPGEKTYTQRCRLFIGNLPNDITEDDFKRLFGKYGEPSEVFINKGKGFGFIRLESRALAEIAKAELDDTPMKGRPLRVRFATHSAALSVKNLSPYVSNELLEEAFSQFGMVERAVVVVDDRGRSTGRGIVEFASKPAARKALDRCNEGVFLLTASPRPVVVEPLEQFDDEDGLPEKLAQKNPRYQSEREEPPRFARPGTFEFEYSKRWKSLDEMEKQQRQQVEKNMQEAREKLESEMEDAYHEHQANLLRQDLLRRQEELRRMEELHSQEMQKRKEMQIRQEEERRRREEEMLRKREMEEQMRRQREENYRMGGFMDVSLHENMSFSIVYASLDMPFGASSQKFTMGGLGFEGQQGMGSTSGGLMGNEMRNDRFVQGGPRGMGPGNPGYGRVREEFDGPSKKPRF</sequence>
<dbReference type="PANTHER" id="PTHR23189">
    <property type="entry name" value="RNA RECOGNITION MOTIF-CONTAINING"/>
    <property type="match status" value="1"/>
</dbReference>
<feature type="compositionally biased region" description="Basic and acidic residues" evidence="9">
    <location>
        <begin position="620"/>
        <end position="634"/>
    </location>
</feature>
<evidence type="ECO:0000256" key="3">
    <source>
        <dbReference type="ARBA" id="ARBA00022737"/>
    </source>
</evidence>
<dbReference type="SUPFAM" id="SSF54928">
    <property type="entry name" value="RNA-binding domain, RBD"/>
    <property type="match status" value="1"/>
</dbReference>
<dbReference type="FunFam" id="3.30.70.330:FF:000126">
    <property type="entry name" value="paraspeckle component 1 isoform X1"/>
    <property type="match status" value="1"/>
</dbReference>
<dbReference type="AlphaFoldDB" id="A0A3Q3VJZ7"/>
<dbReference type="CDD" id="cd12587">
    <property type="entry name" value="RRM1_PSF"/>
    <property type="match status" value="1"/>
</dbReference>
<feature type="compositionally biased region" description="Gly residues" evidence="9">
    <location>
        <begin position="22"/>
        <end position="33"/>
    </location>
</feature>
<dbReference type="PROSITE" id="PS50102">
    <property type="entry name" value="RRM"/>
    <property type="match status" value="2"/>
</dbReference>
<feature type="compositionally biased region" description="Low complexity" evidence="9">
    <location>
        <begin position="108"/>
        <end position="120"/>
    </location>
</feature>
<keyword evidence="3" id="KW-0677">Repeat</keyword>
<dbReference type="Pfam" id="PF00076">
    <property type="entry name" value="RRM_1"/>
    <property type="match status" value="2"/>
</dbReference>
<evidence type="ECO:0000313" key="12">
    <source>
        <dbReference type="Proteomes" id="UP000261620"/>
    </source>
</evidence>
<dbReference type="GO" id="GO:0003723">
    <property type="term" value="F:RNA binding"/>
    <property type="evidence" value="ECO:0007669"/>
    <property type="project" value="UniProtKB-UniRule"/>
</dbReference>
<dbReference type="STRING" id="94237.ENSMMOP00000001261"/>
<feature type="domain" description="RRM" evidence="10">
    <location>
        <begin position="240"/>
        <end position="312"/>
    </location>
</feature>
<feature type="domain" description="RRM" evidence="10">
    <location>
        <begin position="314"/>
        <end position="395"/>
    </location>
</feature>
<dbReference type="Ensembl" id="ENSMMOT00000001289.1">
    <property type="protein sequence ID" value="ENSMMOP00000001261.1"/>
    <property type="gene ID" value="ENSMMOG00000001074.1"/>
</dbReference>
<evidence type="ECO:0000256" key="6">
    <source>
        <dbReference type="ARBA" id="ARBA00023242"/>
    </source>
</evidence>
<feature type="compositionally biased region" description="Low complexity" evidence="9">
    <location>
        <begin position="175"/>
        <end position="218"/>
    </location>
</feature>
<evidence type="ECO:0000256" key="8">
    <source>
        <dbReference type="SAM" id="Coils"/>
    </source>
</evidence>
<feature type="compositionally biased region" description="Pro residues" evidence="9">
    <location>
        <begin position="121"/>
        <end position="134"/>
    </location>
</feature>
<dbReference type="SMART" id="SM00360">
    <property type="entry name" value="RRM"/>
    <property type="match status" value="2"/>
</dbReference>
<feature type="compositionally biased region" description="Gly residues" evidence="9">
    <location>
        <begin position="607"/>
        <end position="617"/>
    </location>
</feature>
<feature type="compositionally biased region" description="Low complexity" evidence="9">
    <location>
        <begin position="43"/>
        <end position="60"/>
    </location>
</feature>
<keyword evidence="12" id="KW-1185">Reference proteome</keyword>